<dbReference type="RefSeq" id="WP_133329829.1">
    <property type="nucleotide sequence ID" value="NZ_SMYL01000008.1"/>
</dbReference>
<evidence type="ECO:0000313" key="2">
    <source>
        <dbReference type="EMBL" id="TDK63798.1"/>
    </source>
</evidence>
<dbReference type="AlphaFoldDB" id="A0A4R5VYZ4"/>
<dbReference type="Proteomes" id="UP000294829">
    <property type="component" value="Unassembled WGS sequence"/>
</dbReference>
<accession>A0A4R5VYZ4</accession>
<evidence type="ECO:0008006" key="4">
    <source>
        <dbReference type="Google" id="ProtNLM"/>
    </source>
</evidence>
<dbReference type="EMBL" id="SMYL01000008">
    <property type="protein sequence ID" value="TDK63798.1"/>
    <property type="molecule type" value="Genomic_DNA"/>
</dbReference>
<organism evidence="2 3">
    <name type="scientific">Sapientia aquatica</name>
    <dbReference type="NCBI Taxonomy" id="1549640"/>
    <lineage>
        <taxon>Bacteria</taxon>
        <taxon>Pseudomonadati</taxon>
        <taxon>Pseudomonadota</taxon>
        <taxon>Betaproteobacteria</taxon>
        <taxon>Burkholderiales</taxon>
        <taxon>Oxalobacteraceae</taxon>
        <taxon>Sapientia</taxon>
    </lineage>
</organism>
<gene>
    <name evidence="2" type="ORF">E2I14_14650</name>
</gene>
<evidence type="ECO:0000313" key="3">
    <source>
        <dbReference type="Proteomes" id="UP000294829"/>
    </source>
</evidence>
<feature type="chain" id="PRO_5020728705" description="DUF2490 domain-containing protein" evidence="1">
    <location>
        <begin position="23"/>
        <end position="253"/>
    </location>
</feature>
<reference evidence="2 3" key="1">
    <citation type="submission" date="2019-03" db="EMBL/GenBank/DDBJ databases">
        <title>Sapientia aquatica gen. nov., sp. nov., isolated from a crater lake.</title>
        <authorList>
            <person name="Felfoldi T."/>
            <person name="Szabo A."/>
            <person name="Toth E."/>
            <person name="Schumann P."/>
            <person name="Keki Z."/>
            <person name="Marialigeti K."/>
            <person name="Mathe I."/>
        </authorList>
    </citation>
    <scope>NUCLEOTIDE SEQUENCE [LARGE SCALE GENOMIC DNA]</scope>
    <source>
        <strain evidence="2 3">SA-152</strain>
    </source>
</reference>
<feature type="signal peptide" evidence="1">
    <location>
        <begin position="1"/>
        <end position="22"/>
    </location>
</feature>
<comment type="caution">
    <text evidence="2">The sequence shown here is derived from an EMBL/GenBank/DDBJ whole genome shotgun (WGS) entry which is preliminary data.</text>
</comment>
<keyword evidence="3" id="KW-1185">Reference proteome</keyword>
<evidence type="ECO:0000256" key="1">
    <source>
        <dbReference type="SAM" id="SignalP"/>
    </source>
</evidence>
<protein>
    <recommendedName>
        <fullName evidence="4">DUF2490 domain-containing protein</fullName>
    </recommendedName>
</protein>
<name>A0A4R5VYZ4_9BURK</name>
<sequence>MKKLPFALSAVGIFLCALDIQAQETHDSFELEGGIISTQNMEIHGFNQGDATSDFKKSTADVRMEYWRREANDWDYGVVLQPLTVNYSGRLSNTLTYHGIDYQKGDQASLHYEFPTLRLTANYPMYQSQDSKDYIRLGGSAIVRYASVKLATNSHSFADTNLLALPVFNVEANKSLGNSYSLFTRSDFLPSVNGNTFLDGLFDIFVGVRTQLGSGDTVDVGVRSFFGGYDPKEKDNYANRIFFNAVVVRYSWK</sequence>
<keyword evidence="1" id="KW-0732">Signal</keyword>
<proteinExistence type="predicted"/>